<evidence type="ECO:0000259" key="7">
    <source>
        <dbReference type="PROSITE" id="PS51462"/>
    </source>
</evidence>
<dbReference type="EC" id="3.6.1.-" evidence="6"/>
<dbReference type="Proteomes" id="UP001597033">
    <property type="component" value="Unassembled WGS sequence"/>
</dbReference>
<dbReference type="PROSITE" id="PS00893">
    <property type="entry name" value="NUDIX_BOX"/>
    <property type="match status" value="1"/>
</dbReference>
<evidence type="ECO:0000256" key="6">
    <source>
        <dbReference type="RuleBase" id="RU364043"/>
    </source>
</evidence>
<comment type="similarity">
    <text evidence="2 6">Belongs to the Nudix hydrolase family. NudJ subfamily.</text>
</comment>
<name>A0ABW3LW20_9GAMM</name>
<evidence type="ECO:0000313" key="8">
    <source>
        <dbReference type="EMBL" id="MFD1042058.1"/>
    </source>
</evidence>
<dbReference type="GO" id="GO:0016787">
    <property type="term" value="F:hydrolase activity"/>
    <property type="evidence" value="ECO:0007669"/>
    <property type="project" value="UniProtKB-KW"/>
</dbReference>
<evidence type="ECO:0000256" key="2">
    <source>
        <dbReference type="ARBA" id="ARBA00007608"/>
    </source>
</evidence>
<dbReference type="InterPro" id="IPR000086">
    <property type="entry name" value="NUDIX_hydrolase_dom"/>
</dbReference>
<dbReference type="Pfam" id="PF00293">
    <property type="entry name" value="NUDIX"/>
    <property type="match status" value="1"/>
</dbReference>
<evidence type="ECO:0000256" key="1">
    <source>
        <dbReference type="ARBA" id="ARBA00001946"/>
    </source>
</evidence>
<accession>A0ABW3LW20</accession>
<evidence type="ECO:0000256" key="3">
    <source>
        <dbReference type="ARBA" id="ARBA00011245"/>
    </source>
</evidence>
<keyword evidence="6" id="KW-0460">Magnesium</keyword>
<gene>
    <name evidence="6" type="primary">nudJ</name>
    <name evidence="8" type="ORF">ACFQ2N_06840</name>
</gene>
<dbReference type="Gene3D" id="3.90.79.10">
    <property type="entry name" value="Nucleoside Triphosphate Pyrophosphohydrolase"/>
    <property type="match status" value="1"/>
</dbReference>
<reference evidence="9" key="1">
    <citation type="journal article" date="2019" name="Int. J. Syst. Evol. Microbiol.">
        <title>The Global Catalogue of Microorganisms (GCM) 10K type strain sequencing project: providing services to taxonomists for standard genome sequencing and annotation.</title>
        <authorList>
            <consortium name="The Broad Institute Genomics Platform"/>
            <consortium name="The Broad Institute Genome Sequencing Center for Infectious Disease"/>
            <person name="Wu L."/>
            <person name="Ma J."/>
        </authorList>
    </citation>
    <scope>NUCLEOTIDE SEQUENCE [LARGE SCALE GENOMIC DNA]</scope>
    <source>
        <strain evidence="9">CCUG 55854</strain>
    </source>
</reference>
<dbReference type="PANTHER" id="PTHR43222:SF11">
    <property type="entry name" value="PHOSPHATASE NUDJ"/>
    <property type="match status" value="1"/>
</dbReference>
<protein>
    <recommendedName>
        <fullName evidence="4 6">Phosphatase NudJ</fullName>
        <ecNumber evidence="6">3.6.1.-</ecNumber>
    </recommendedName>
</protein>
<keyword evidence="9" id="KW-1185">Reference proteome</keyword>
<dbReference type="InterPro" id="IPR015797">
    <property type="entry name" value="NUDIX_hydrolase-like_dom_sf"/>
</dbReference>
<sequence length="153" mass="16810">MVATLPGQAWHPDVTVATVVALEGRLLLVEERIDGQLVLNQPAGHLEPGESLVEAAVRETLEETGWQVRLEAFVGSYQWTAPGGQQYLRFAFAGQALAHDPSRPLDEGIERAVWLAPAELRARTAQHRSPLVWRVAADWLGGQRHPLSLVQAL</sequence>
<dbReference type="PANTHER" id="PTHR43222">
    <property type="entry name" value="NUDIX HYDROLASE 23"/>
    <property type="match status" value="1"/>
</dbReference>
<dbReference type="PROSITE" id="PS51462">
    <property type="entry name" value="NUDIX"/>
    <property type="match status" value="1"/>
</dbReference>
<dbReference type="InterPro" id="IPR033713">
    <property type="entry name" value="NudJ"/>
</dbReference>
<evidence type="ECO:0000256" key="5">
    <source>
        <dbReference type="ARBA" id="ARBA00022801"/>
    </source>
</evidence>
<dbReference type="SUPFAM" id="SSF55811">
    <property type="entry name" value="Nudix"/>
    <property type="match status" value="1"/>
</dbReference>
<dbReference type="RefSeq" id="WP_162375374.1">
    <property type="nucleotide sequence ID" value="NZ_JBHTKN010000003.1"/>
</dbReference>
<dbReference type="EMBL" id="JBHTKN010000003">
    <property type="protein sequence ID" value="MFD1042058.1"/>
    <property type="molecule type" value="Genomic_DNA"/>
</dbReference>
<organism evidence="8 9">
    <name type="scientific">Pseudoxanthomonas kaohsiungensis</name>
    <dbReference type="NCBI Taxonomy" id="283923"/>
    <lineage>
        <taxon>Bacteria</taxon>
        <taxon>Pseudomonadati</taxon>
        <taxon>Pseudomonadota</taxon>
        <taxon>Gammaproteobacteria</taxon>
        <taxon>Lysobacterales</taxon>
        <taxon>Lysobacteraceae</taxon>
        <taxon>Pseudoxanthomonas</taxon>
    </lineage>
</organism>
<comment type="cofactor">
    <cofactor evidence="1 6">
        <name>Mg(2+)</name>
        <dbReference type="ChEBI" id="CHEBI:18420"/>
    </cofactor>
</comment>
<evidence type="ECO:0000256" key="4">
    <source>
        <dbReference type="ARBA" id="ARBA00015552"/>
    </source>
</evidence>
<evidence type="ECO:0000313" key="9">
    <source>
        <dbReference type="Proteomes" id="UP001597033"/>
    </source>
</evidence>
<feature type="domain" description="Nudix hydrolase" evidence="7">
    <location>
        <begin position="9"/>
        <end position="137"/>
    </location>
</feature>
<dbReference type="CDD" id="cd03675">
    <property type="entry name" value="NUDIX_Hydrolase"/>
    <property type="match status" value="1"/>
</dbReference>
<comment type="subunit">
    <text evidence="3 6">Monomer.</text>
</comment>
<dbReference type="InterPro" id="IPR020084">
    <property type="entry name" value="NUDIX_hydrolase_CS"/>
</dbReference>
<comment type="caution">
    <text evidence="8">The sequence shown here is derived from an EMBL/GenBank/DDBJ whole genome shotgun (WGS) entry which is preliminary data.</text>
</comment>
<proteinExistence type="inferred from homology"/>
<keyword evidence="5 6" id="KW-0378">Hydrolase</keyword>